<protein>
    <submittedName>
        <fullName evidence="6">ABC transporter ATP-binding protein</fullName>
    </submittedName>
</protein>
<dbReference type="RefSeq" id="WP_226954919.1">
    <property type="nucleotide sequence ID" value="NZ_JACDXW010000006.1"/>
</dbReference>
<evidence type="ECO:0000256" key="2">
    <source>
        <dbReference type="ARBA" id="ARBA00022475"/>
    </source>
</evidence>
<evidence type="ECO:0000313" key="6">
    <source>
        <dbReference type="EMBL" id="MCB5364503.1"/>
    </source>
</evidence>
<sequence>MNTTLRTEGLSKQWGAFKANSDVSLTFEPGGRHALIGPNGAGKTTFINMLTGALSPTSGRVYFGDRDITSLPQHERVKLGMTRTFQINTLFLGLTVLESVVLAISEREGLFKAWFKTVEQQKQAIDEAMALLGTLKLEKDANTLTRNLPYGKQRLVEIALALATKPRVLLLDEPAAGIPSGDSAELFEVIADLPRDVTVVFIEHDMGLVFRFAETITVLVGGKVLTQGTPAEISSDKRVKEVYLGEAEHG</sequence>
<proteinExistence type="predicted"/>
<dbReference type="SMART" id="SM00382">
    <property type="entry name" value="AAA"/>
    <property type="match status" value="1"/>
</dbReference>
<dbReference type="InterPro" id="IPR003593">
    <property type="entry name" value="AAA+_ATPase"/>
</dbReference>
<accession>A0ABS8CEP4</accession>
<evidence type="ECO:0000259" key="5">
    <source>
        <dbReference type="PROSITE" id="PS50893"/>
    </source>
</evidence>
<reference evidence="6 7" key="1">
    <citation type="submission" date="2020-07" db="EMBL/GenBank/DDBJ databases">
        <title>Pusillimonas sp. nov., isolated from poultry manure in Taiwan.</title>
        <authorList>
            <person name="Lin S.-Y."/>
            <person name="Tang Y.-S."/>
            <person name="Young C.-C."/>
        </authorList>
    </citation>
    <scope>NUCLEOTIDE SEQUENCE [LARGE SCALE GENOMIC DNA]</scope>
    <source>
        <strain evidence="6 7">CC-YST705</strain>
    </source>
</reference>
<feature type="domain" description="ABC transporter" evidence="5">
    <location>
        <begin position="5"/>
        <end position="246"/>
    </location>
</feature>
<keyword evidence="2" id="KW-0472">Membrane</keyword>
<dbReference type="EMBL" id="JACDXW010000006">
    <property type="protein sequence ID" value="MCB5364503.1"/>
    <property type="molecule type" value="Genomic_DNA"/>
</dbReference>
<dbReference type="PANTHER" id="PTHR45772:SF2">
    <property type="entry name" value="ABC TRANSPORTER ATP-BINDING PROTEIN"/>
    <property type="match status" value="1"/>
</dbReference>
<dbReference type="InterPro" id="IPR051120">
    <property type="entry name" value="ABC_AA/LPS_Transport"/>
</dbReference>
<dbReference type="SUPFAM" id="SSF52540">
    <property type="entry name" value="P-loop containing nucleoside triphosphate hydrolases"/>
    <property type="match status" value="1"/>
</dbReference>
<evidence type="ECO:0000256" key="4">
    <source>
        <dbReference type="ARBA" id="ARBA00022840"/>
    </source>
</evidence>
<dbReference type="InterPro" id="IPR003439">
    <property type="entry name" value="ABC_transporter-like_ATP-bd"/>
</dbReference>
<name>A0ABS8CEP4_9BURK</name>
<dbReference type="Pfam" id="PF00005">
    <property type="entry name" value="ABC_tran"/>
    <property type="match status" value="1"/>
</dbReference>
<keyword evidence="1" id="KW-0813">Transport</keyword>
<keyword evidence="4 6" id="KW-0067">ATP-binding</keyword>
<organism evidence="6 7">
    <name type="scientific">Mesopusillimonas faecipullorum</name>
    <dbReference type="NCBI Taxonomy" id="2755040"/>
    <lineage>
        <taxon>Bacteria</taxon>
        <taxon>Pseudomonadati</taxon>
        <taxon>Pseudomonadota</taxon>
        <taxon>Betaproteobacteria</taxon>
        <taxon>Burkholderiales</taxon>
        <taxon>Alcaligenaceae</taxon>
        <taxon>Mesopusillimonas</taxon>
    </lineage>
</organism>
<evidence type="ECO:0000256" key="3">
    <source>
        <dbReference type="ARBA" id="ARBA00022741"/>
    </source>
</evidence>
<keyword evidence="7" id="KW-1185">Reference proteome</keyword>
<keyword evidence="3" id="KW-0547">Nucleotide-binding</keyword>
<evidence type="ECO:0000256" key="1">
    <source>
        <dbReference type="ARBA" id="ARBA00022448"/>
    </source>
</evidence>
<dbReference type="PANTHER" id="PTHR45772">
    <property type="entry name" value="CONSERVED COMPONENT OF ABC TRANSPORTER FOR NATURAL AMINO ACIDS-RELATED"/>
    <property type="match status" value="1"/>
</dbReference>
<comment type="caution">
    <text evidence="6">The sequence shown here is derived from an EMBL/GenBank/DDBJ whole genome shotgun (WGS) entry which is preliminary data.</text>
</comment>
<dbReference type="GO" id="GO:0005524">
    <property type="term" value="F:ATP binding"/>
    <property type="evidence" value="ECO:0007669"/>
    <property type="project" value="UniProtKB-KW"/>
</dbReference>
<dbReference type="InterPro" id="IPR032823">
    <property type="entry name" value="BCA_ABC_TP_C"/>
</dbReference>
<dbReference type="CDD" id="cd03219">
    <property type="entry name" value="ABC_Mj1267_LivG_branched"/>
    <property type="match status" value="1"/>
</dbReference>
<dbReference type="Gene3D" id="3.40.50.300">
    <property type="entry name" value="P-loop containing nucleotide triphosphate hydrolases"/>
    <property type="match status" value="1"/>
</dbReference>
<dbReference type="PROSITE" id="PS50893">
    <property type="entry name" value="ABC_TRANSPORTER_2"/>
    <property type="match status" value="1"/>
</dbReference>
<dbReference type="InterPro" id="IPR027417">
    <property type="entry name" value="P-loop_NTPase"/>
</dbReference>
<evidence type="ECO:0000313" key="7">
    <source>
        <dbReference type="Proteomes" id="UP000776983"/>
    </source>
</evidence>
<keyword evidence="2" id="KW-1003">Cell membrane</keyword>
<dbReference type="Proteomes" id="UP000776983">
    <property type="component" value="Unassembled WGS sequence"/>
</dbReference>
<dbReference type="Pfam" id="PF12399">
    <property type="entry name" value="BCA_ABC_TP_C"/>
    <property type="match status" value="1"/>
</dbReference>
<gene>
    <name evidence="6" type="ORF">H0484_12180</name>
</gene>